<dbReference type="SUPFAM" id="SSF160631">
    <property type="entry name" value="SMI1/KNR4-like"/>
    <property type="match status" value="1"/>
</dbReference>
<dbReference type="Proteomes" id="UP000516052">
    <property type="component" value="Chromosome"/>
</dbReference>
<dbReference type="RefSeq" id="WP_187752127.1">
    <property type="nucleotide sequence ID" value="NZ_CP060828.1"/>
</dbReference>
<gene>
    <name evidence="2" type="ORF">IAG44_41240</name>
</gene>
<evidence type="ECO:0000259" key="1">
    <source>
        <dbReference type="Pfam" id="PF09346"/>
    </source>
</evidence>
<evidence type="ECO:0000313" key="3">
    <source>
        <dbReference type="Proteomes" id="UP000516052"/>
    </source>
</evidence>
<dbReference type="KEGG" id="sroi:IAG44_41240"/>
<protein>
    <submittedName>
        <fullName evidence="2">SMI1/KNR4 family protein</fullName>
    </submittedName>
</protein>
<dbReference type="EMBL" id="CP060828">
    <property type="protein sequence ID" value="QNP75206.1"/>
    <property type="molecule type" value="Genomic_DNA"/>
</dbReference>
<sequence>MNPEAENVRRAWARVTRWLDQHAPHNAAALRGPAHPKEISDAESALGVRFPQELWTWLLTNDGVQMADAARTAPDTAGTAPGGAFLPSGRHLLSVEQIVQVARTRAGHEAMAPSPDPDPLCLTWHPDWIPFAVETDWLYGDFIDTATGRVGSWSDGDLNRFGVHDSLAGYFHALADDLRAHGRTEDGRLTW</sequence>
<evidence type="ECO:0000313" key="2">
    <source>
        <dbReference type="EMBL" id="QNP75206.1"/>
    </source>
</evidence>
<organism evidence="2 3">
    <name type="scientific">Streptomyces roseirectus</name>
    <dbReference type="NCBI Taxonomy" id="2768066"/>
    <lineage>
        <taxon>Bacteria</taxon>
        <taxon>Bacillati</taxon>
        <taxon>Actinomycetota</taxon>
        <taxon>Actinomycetes</taxon>
        <taxon>Kitasatosporales</taxon>
        <taxon>Streptomycetaceae</taxon>
        <taxon>Streptomyces</taxon>
    </lineage>
</organism>
<name>A0A7H0IQZ0_9ACTN</name>
<dbReference type="InterPro" id="IPR037883">
    <property type="entry name" value="Knr4/Smi1-like_sf"/>
</dbReference>
<accession>A0A7H0IQZ0</accession>
<proteinExistence type="predicted"/>
<dbReference type="Pfam" id="PF09346">
    <property type="entry name" value="SMI1_KNR4"/>
    <property type="match status" value="1"/>
</dbReference>
<feature type="domain" description="Knr4/Smi1-like" evidence="1">
    <location>
        <begin position="33"/>
        <end position="168"/>
    </location>
</feature>
<keyword evidence="3" id="KW-1185">Reference proteome</keyword>
<dbReference type="AlphaFoldDB" id="A0A7H0IQZ0"/>
<reference evidence="2 3" key="1">
    <citation type="submission" date="2020-08" db="EMBL/GenBank/DDBJ databases">
        <title>A novel species.</title>
        <authorList>
            <person name="Gao J."/>
        </authorList>
    </citation>
    <scope>NUCLEOTIDE SEQUENCE [LARGE SCALE GENOMIC DNA]</scope>
    <source>
        <strain evidence="2 3">CRXT-G-22</strain>
    </source>
</reference>
<dbReference type="InterPro" id="IPR018958">
    <property type="entry name" value="Knr4/Smi1-like_dom"/>
</dbReference>